<comment type="similarity">
    <text evidence="2 7">Belongs to the group II decarboxylase family.</text>
</comment>
<gene>
    <name evidence="9" type="ORF">LTR62_001618</name>
</gene>
<evidence type="ECO:0000313" key="9">
    <source>
        <dbReference type="EMBL" id="KAK5107211.1"/>
    </source>
</evidence>
<dbReference type="GO" id="GO:0016831">
    <property type="term" value="F:carboxy-lyase activity"/>
    <property type="evidence" value="ECO:0007669"/>
    <property type="project" value="UniProtKB-KW"/>
</dbReference>
<dbReference type="InterPro" id="IPR021115">
    <property type="entry name" value="Pyridoxal-P_BS"/>
</dbReference>
<organism evidence="9 10">
    <name type="scientific">Meristemomyces frigidus</name>
    <dbReference type="NCBI Taxonomy" id="1508187"/>
    <lineage>
        <taxon>Eukaryota</taxon>
        <taxon>Fungi</taxon>
        <taxon>Dikarya</taxon>
        <taxon>Ascomycota</taxon>
        <taxon>Pezizomycotina</taxon>
        <taxon>Dothideomycetes</taxon>
        <taxon>Dothideomycetidae</taxon>
        <taxon>Mycosphaerellales</taxon>
        <taxon>Teratosphaeriaceae</taxon>
        <taxon>Meristemomyces</taxon>
    </lineage>
</organism>
<dbReference type="AlphaFoldDB" id="A0AAN7T960"/>
<evidence type="ECO:0000256" key="5">
    <source>
        <dbReference type="ARBA" id="ARBA00023239"/>
    </source>
</evidence>
<feature type="region of interest" description="Disordered" evidence="8">
    <location>
        <begin position="367"/>
        <end position="389"/>
    </location>
</feature>
<dbReference type="PROSITE" id="PS00392">
    <property type="entry name" value="DDC_GAD_HDC_YDC"/>
    <property type="match status" value="1"/>
</dbReference>
<dbReference type="GO" id="GO:0005737">
    <property type="term" value="C:cytoplasm"/>
    <property type="evidence" value="ECO:0007669"/>
    <property type="project" value="TreeGrafter"/>
</dbReference>
<dbReference type="EMBL" id="JAVRRL010000133">
    <property type="protein sequence ID" value="KAK5107211.1"/>
    <property type="molecule type" value="Genomic_DNA"/>
</dbReference>
<evidence type="ECO:0000256" key="4">
    <source>
        <dbReference type="ARBA" id="ARBA00022898"/>
    </source>
</evidence>
<dbReference type="PANTHER" id="PTHR45677">
    <property type="entry name" value="GLUTAMATE DECARBOXYLASE-RELATED"/>
    <property type="match status" value="1"/>
</dbReference>
<comment type="cofactor">
    <cofactor evidence="1 6 7">
        <name>pyridoxal 5'-phosphate</name>
        <dbReference type="ChEBI" id="CHEBI:597326"/>
    </cofactor>
</comment>
<keyword evidence="4 6" id="KW-0663">Pyridoxal phosphate</keyword>
<sequence length="544" mass="59037">MSTPLPDRPAPPSKPLQRADEAEDLLSTVQRSIISFIRAADTDANTKHTGHGLQQSGKGPRTTLLEHHPPQKLQKLLDLSLPAQGRGKQGLLQAIEQVLQYSVNTWDQGFLDKLYSSNTPVGLVADLVLGALNTNLHVYQVSPALTVIEKQTGKALAHNFGLNGRFAGGVSQPGGSAANLMSMVVARNVLFPETKAGGLGGRRFVVFTSKHGHYSAEKAAQMLGFGSEGVRSVDVDEQGRMRVECLERMISEAREMGEEPFYVNATAGTTVLGSFDPLEAIAEVCEREGLWLHVDGSWGGPVVFSESQRHRLKGVERADSVALCPHKMMNIPVTCTFLLGKDLRQFHQGMTLPAGYLFHGAVDDDGDEDRDGSAVDSSSPTAHSAQEQDDVKEVWDLADLTPQCGRRGDSLKLALAWIYYGSAGFEAQIDNAYAMAAHLADLVAKNEKFTLVSENPPPCLQVCFYFNSASEEAKTDGAGESKAKRNSRVTEQVCRRLIPRGFMVDFAPGEEGKFFRVVVNCQTRRETVDGLVKALEEVGGEVGL</sequence>
<evidence type="ECO:0000256" key="2">
    <source>
        <dbReference type="ARBA" id="ARBA00009533"/>
    </source>
</evidence>
<evidence type="ECO:0000256" key="1">
    <source>
        <dbReference type="ARBA" id="ARBA00001933"/>
    </source>
</evidence>
<dbReference type="InterPro" id="IPR002129">
    <property type="entry name" value="PyrdxlP-dep_de-COase"/>
</dbReference>
<dbReference type="GO" id="GO:0030170">
    <property type="term" value="F:pyridoxal phosphate binding"/>
    <property type="evidence" value="ECO:0007669"/>
    <property type="project" value="InterPro"/>
</dbReference>
<comment type="caution">
    <text evidence="9">The sequence shown here is derived from an EMBL/GenBank/DDBJ whole genome shotgun (WGS) entry which is preliminary data.</text>
</comment>
<feature type="modified residue" description="N6-(pyridoxal phosphate)lysine" evidence="6">
    <location>
        <position position="327"/>
    </location>
</feature>
<dbReference type="InterPro" id="IPR015421">
    <property type="entry name" value="PyrdxlP-dep_Trfase_major"/>
</dbReference>
<evidence type="ECO:0000256" key="3">
    <source>
        <dbReference type="ARBA" id="ARBA00022793"/>
    </source>
</evidence>
<name>A0AAN7T960_9PEZI</name>
<evidence type="ECO:0008006" key="11">
    <source>
        <dbReference type="Google" id="ProtNLM"/>
    </source>
</evidence>
<dbReference type="GO" id="GO:0019752">
    <property type="term" value="P:carboxylic acid metabolic process"/>
    <property type="evidence" value="ECO:0007669"/>
    <property type="project" value="InterPro"/>
</dbReference>
<proteinExistence type="inferred from homology"/>
<keyword evidence="5 7" id="KW-0456">Lyase</keyword>
<dbReference type="InterPro" id="IPR015424">
    <property type="entry name" value="PyrdxlP-dep_Trfase"/>
</dbReference>
<dbReference type="PANTHER" id="PTHR45677:SF8">
    <property type="entry name" value="CYSTEINE SULFINIC ACID DECARBOXYLASE"/>
    <property type="match status" value="1"/>
</dbReference>
<evidence type="ECO:0000256" key="8">
    <source>
        <dbReference type="SAM" id="MobiDB-lite"/>
    </source>
</evidence>
<dbReference type="Proteomes" id="UP001310890">
    <property type="component" value="Unassembled WGS sequence"/>
</dbReference>
<reference evidence="9" key="1">
    <citation type="submission" date="2023-08" db="EMBL/GenBank/DDBJ databases">
        <title>Black Yeasts Isolated from many extreme environments.</title>
        <authorList>
            <person name="Coleine C."/>
            <person name="Stajich J.E."/>
            <person name="Selbmann L."/>
        </authorList>
    </citation>
    <scope>NUCLEOTIDE SEQUENCE</scope>
    <source>
        <strain evidence="9">CCFEE 5401</strain>
    </source>
</reference>
<feature type="region of interest" description="Disordered" evidence="8">
    <location>
        <begin position="45"/>
        <end position="64"/>
    </location>
</feature>
<dbReference type="SUPFAM" id="SSF53383">
    <property type="entry name" value="PLP-dependent transferases"/>
    <property type="match status" value="1"/>
</dbReference>
<keyword evidence="3" id="KW-0210">Decarboxylase</keyword>
<dbReference type="Pfam" id="PF00282">
    <property type="entry name" value="Pyridoxal_deC"/>
    <property type="match status" value="2"/>
</dbReference>
<protein>
    <recommendedName>
        <fullName evidence="11">Glutamate decarboxylase</fullName>
    </recommendedName>
</protein>
<dbReference type="Gene3D" id="3.40.640.10">
    <property type="entry name" value="Type I PLP-dependent aspartate aminotransferase-like (Major domain)"/>
    <property type="match status" value="1"/>
</dbReference>
<evidence type="ECO:0000256" key="6">
    <source>
        <dbReference type="PIRSR" id="PIRSR602129-50"/>
    </source>
</evidence>
<evidence type="ECO:0000313" key="10">
    <source>
        <dbReference type="Proteomes" id="UP001310890"/>
    </source>
</evidence>
<dbReference type="Gene3D" id="3.90.1150.170">
    <property type="match status" value="1"/>
</dbReference>
<evidence type="ECO:0000256" key="7">
    <source>
        <dbReference type="RuleBase" id="RU000382"/>
    </source>
</evidence>
<accession>A0AAN7T960</accession>